<name>A5EV05_DICNV</name>
<dbReference type="STRING" id="246195.DNO_0748"/>
<dbReference type="InterPro" id="IPR005564">
    <property type="entry name" value="Major_capsid_GpE"/>
</dbReference>
<reference evidence="1 2" key="1">
    <citation type="journal article" date="2007" name="Nat. Biotechnol.">
        <title>Genome sequence and identification of candidate vaccine antigens from the animal pathogen Dichelobacter nodosus.</title>
        <authorList>
            <person name="Myers G.S."/>
            <person name="Parker D."/>
            <person name="Al-Hasani K."/>
            <person name="Kennan R.M."/>
            <person name="Seemann T."/>
            <person name="Ren Q."/>
            <person name="Badger J.H."/>
            <person name="Selengut J.D."/>
            <person name="Deboy R.T."/>
            <person name="Tettelin H."/>
            <person name="Boyce J.D."/>
            <person name="McCarl V.P."/>
            <person name="Han X."/>
            <person name="Nelson W.C."/>
            <person name="Madupu R."/>
            <person name="Mohamoud Y."/>
            <person name="Holley T."/>
            <person name="Fedorova N."/>
            <person name="Khouri H."/>
            <person name="Bottomley S.P."/>
            <person name="Whittington R.J."/>
            <person name="Adler B."/>
            <person name="Songer J.G."/>
            <person name="Rood J.I."/>
            <person name="Paulsen I.T."/>
        </authorList>
    </citation>
    <scope>NUCLEOTIDE SEQUENCE [LARGE SCALE GENOMIC DNA]</scope>
    <source>
        <strain evidence="1 2">VCS1703A</strain>
    </source>
</reference>
<dbReference type="Gene3D" id="3.15.30.10">
    <property type="entry name" value="putative capsid protein of prophage domain like"/>
    <property type="match status" value="1"/>
</dbReference>
<gene>
    <name evidence="1" type="ordered locus">DNO_0748</name>
</gene>
<evidence type="ECO:0008006" key="3">
    <source>
        <dbReference type="Google" id="ProtNLM"/>
    </source>
</evidence>
<sequence length="328" mass="36473">MADVLSKLGLTQAELDEAVNSKPNVPYRLLNSGLFQDKNLTTTSVMVEFTDKELKLIPANSRVGAANVRAYGKGSTVRTFTPPLLNLETTIRSEQIQDVRKVGTRDALLSNAEAMQEEIATHREMHDLTIEHLMLGAIKGKIIDADGETVLFDLFKELGISEPLTTIDAAAADIGQQFAKTLRIMKDGLAGDTCTQARVLCSRGFFDSVIAHKSAHEAFERYQENAFARNLPVDTFQWNGFIFEVYHYEIDGKPVIADGEAHAYLEGMQRGFTRYNATGTLMSAVNQIARPFYIDIEDLAHKRGISVYTESAPLPLCLRPKTLMHFKI</sequence>
<dbReference type="HOGENOM" id="CLU_067025_0_0_6"/>
<keyword evidence="2" id="KW-1185">Reference proteome</keyword>
<accession>A5EV05</accession>
<dbReference type="Proteomes" id="UP000000248">
    <property type="component" value="Chromosome"/>
</dbReference>
<dbReference type="RefSeq" id="WP_012031076.1">
    <property type="nucleotide sequence ID" value="NC_009446.1"/>
</dbReference>
<dbReference type="Pfam" id="PF03864">
    <property type="entry name" value="Phage_cap_E"/>
    <property type="match status" value="1"/>
</dbReference>
<organism evidence="1 2">
    <name type="scientific">Dichelobacter nodosus (strain VCS1703A)</name>
    <dbReference type="NCBI Taxonomy" id="246195"/>
    <lineage>
        <taxon>Bacteria</taxon>
        <taxon>Pseudomonadati</taxon>
        <taxon>Pseudomonadota</taxon>
        <taxon>Gammaproteobacteria</taxon>
        <taxon>Cardiobacteriales</taxon>
        <taxon>Cardiobacteriaceae</taxon>
        <taxon>Dichelobacter</taxon>
    </lineage>
</organism>
<dbReference type="KEGG" id="dno:DNO_0748"/>
<dbReference type="eggNOG" id="ENOG502Z7JG">
    <property type="taxonomic scope" value="Bacteria"/>
</dbReference>
<dbReference type="AlphaFoldDB" id="A5EV05"/>
<evidence type="ECO:0000313" key="2">
    <source>
        <dbReference type="Proteomes" id="UP000000248"/>
    </source>
</evidence>
<evidence type="ECO:0000313" key="1">
    <source>
        <dbReference type="EMBL" id="ABQ13809.1"/>
    </source>
</evidence>
<dbReference type="OrthoDB" id="6388191at2"/>
<proteinExistence type="predicted"/>
<dbReference type="EMBL" id="CP000513">
    <property type="protein sequence ID" value="ABQ13809.1"/>
    <property type="molecule type" value="Genomic_DNA"/>
</dbReference>
<protein>
    <recommendedName>
        <fullName evidence="3">Major capsid protein</fullName>
    </recommendedName>
</protein>